<keyword evidence="2" id="KW-0472">Membrane</keyword>
<accession>A0A2C6L2T6</accession>
<comment type="caution">
    <text evidence="3">The sequence shown here is derived from an EMBL/GenBank/DDBJ whole genome shotgun (WGS) entry which is preliminary data.</text>
</comment>
<evidence type="ECO:0000256" key="1">
    <source>
        <dbReference type="SAM" id="MobiDB-lite"/>
    </source>
</evidence>
<feature type="region of interest" description="Disordered" evidence="1">
    <location>
        <begin position="61"/>
        <end position="110"/>
    </location>
</feature>
<feature type="compositionally biased region" description="Basic residues" evidence="1">
    <location>
        <begin position="69"/>
        <end position="92"/>
    </location>
</feature>
<name>A0A2C6L2T6_9APIC</name>
<feature type="transmembrane region" description="Helical" evidence="2">
    <location>
        <begin position="25"/>
        <end position="46"/>
    </location>
</feature>
<dbReference type="EMBL" id="MIGC01001488">
    <property type="protein sequence ID" value="PHJ22779.1"/>
    <property type="molecule type" value="Genomic_DNA"/>
</dbReference>
<evidence type="ECO:0000313" key="3">
    <source>
        <dbReference type="EMBL" id="PHJ22779.1"/>
    </source>
</evidence>
<dbReference type="VEuPathDB" id="ToxoDB:CSUI_003369"/>
<sequence>MFEKHLFFFVSPKGTDDNKTTVRRILSASILYSVGFFLLTLLHMILEREYFFLVSLLESSSHDRNLPQGKKKQRRKKERKKRARGYRGRRRHLGESVRASQPMERKVLER</sequence>
<organism evidence="3 4">
    <name type="scientific">Cystoisospora suis</name>
    <dbReference type="NCBI Taxonomy" id="483139"/>
    <lineage>
        <taxon>Eukaryota</taxon>
        <taxon>Sar</taxon>
        <taxon>Alveolata</taxon>
        <taxon>Apicomplexa</taxon>
        <taxon>Conoidasida</taxon>
        <taxon>Coccidia</taxon>
        <taxon>Eucoccidiorida</taxon>
        <taxon>Eimeriorina</taxon>
        <taxon>Sarcocystidae</taxon>
        <taxon>Cystoisospora</taxon>
    </lineage>
</organism>
<keyword evidence="2" id="KW-1133">Transmembrane helix</keyword>
<keyword evidence="4" id="KW-1185">Reference proteome</keyword>
<evidence type="ECO:0000256" key="2">
    <source>
        <dbReference type="SAM" id="Phobius"/>
    </source>
</evidence>
<reference evidence="3 4" key="1">
    <citation type="journal article" date="2017" name="Int. J. Parasitol.">
        <title>The genome of the protozoan parasite Cystoisospora suis and a reverse vaccinology approach to identify vaccine candidates.</title>
        <authorList>
            <person name="Palmieri N."/>
            <person name="Shrestha A."/>
            <person name="Ruttkowski B."/>
            <person name="Beck T."/>
            <person name="Vogl C."/>
            <person name="Tomley F."/>
            <person name="Blake D.P."/>
            <person name="Joachim A."/>
        </authorList>
    </citation>
    <scope>NUCLEOTIDE SEQUENCE [LARGE SCALE GENOMIC DNA]</scope>
    <source>
        <strain evidence="3 4">Wien I</strain>
    </source>
</reference>
<dbReference type="RefSeq" id="XP_067924456.1">
    <property type="nucleotide sequence ID" value="XM_068063567.1"/>
</dbReference>
<evidence type="ECO:0000313" key="4">
    <source>
        <dbReference type="Proteomes" id="UP000221165"/>
    </source>
</evidence>
<evidence type="ECO:0008006" key="5">
    <source>
        <dbReference type="Google" id="ProtNLM"/>
    </source>
</evidence>
<dbReference type="AlphaFoldDB" id="A0A2C6L2T6"/>
<dbReference type="Proteomes" id="UP000221165">
    <property type="component" value="Unassembled WGS sequence"/>
</dbReference>
<protein>
    <recommendedName>
        <fullName evidence="5">Transmembrane protein</fullName>
    </recommendedName>
</protein>
<gene>
    <name evidence="3" type="ORF">CSUI_003369</name>
</gene>
<dbReference type="GeneID" id="94426778"/>
<keyword evidence="2" id="KW-0812">Transmembrane</keyword>
<proteinExistence type="predicted"/>